<evidence type="ECO:0000313" key="3">
    <source>
        <dbReference type="Proteomes" id="UP000501830"/>
    </source>
</evidence>
<proteinExistence type="predicted"/>
<organism evidence="2 3">
    <name type="scientific">Jeotgalibaca porci</name>
    <dbReference type="NCBI Taxonomy" id="1868793"/>
    <lineage>
        <taxon>Bacteria</taxon>
        <taxon>Bacillati</taxon>
        <taxon>Bacillota</taxon>
        <taxon>Bacilli</taxon>
        <taxon>Lactobacillales</taxon>
        <taxon>Carnobacteriaceae</taxon>
        <taxon>Jeotgalibaca</taxon>
    </lineage>
</organism>
<dbReference type="EMBL" id="CP049889">
    <property type="protein sequence ID" value="QIK50988.1"/>
    <property type="molecule type" value="Genomic_DNA"/>
</dbReference>
<dbReference type="GeneID" id="94552098"/>
<dbReference type="InterPro" id="IPR029410">
    <property type="entry name" value="CAP_assoc"/>
</dbReference>
<dbReference type="InterPro" id="IPR035940">
    <property type="entry name" value="CAP_sf"/>
</dbReference>
<feature type="domain" description="CAP-associated" evidence="1">
    <location>
        <begin position="59"/>
        <end position="199"/>
    </location>
</feature>
<dbReference type="KEGG" id="jpo:G7058_02330"/>
<sequence length="337" mass="38274">MKVLLLFVLMVAGFYYGPIFYNERGVPTHETATERNVVLENEEPNQIYPLPVSGFEHYIGQDIQTYSARHGEPTAIYSEENGDAASWVYSELHKFIQLEVKDSIIDSLFILGSDIQTGAIQIGMNRDNVYDETQLSRHFQFDWEGEPVSLTLTREEWAQFPLVEFDNNSFAMLYFHPEKHEIYAIRYLSQEALIAMNYYNVKGVEMNPGMPIHKNTAQLMEHYVNAWRTENNVAPLTSSESLRDYGKQVLLTQGTNELTFNGLPSEVTEAAEKAGKTLAYNVNAGSVDAPMRFGLMQLLAEKRQLFLNAQLTDFSIVSANDNLLMVFESEGADAIDY</sequence>
<evidence type="ECO:0000259" key="1">
    <source>
        <dbReference type="Pfam" id="PF14504"/>
    </source>
</evidence>
<dbReference type="AlphaFoldDB" id="A0A6G7WFM6"/>
<accession>A0A6G7WFM6</accession>
<dbReference type="RefSeq" id="WP_166062031.1">
    <property type="nucleotide sequence ID" value="NZ_CP049889.1"/>
</dbReference>
<dbReference type="Pfam" id="PF14504">
    <property type="entry name" value="CAP_assoc_N"/>
    <property type="match status" value="1"/>
</dbReference>
<keyword evidence="3" id="KW-1185">Reference proteome</keyword>
<reference evidence="2 3" key="1">
    <citation type="journal article" date="2017" name="Int. J. Syst. Evol. Microbiol.">
        <title>Jeotgalibaca porci sp. nov. and Jeotgalibaca arthritidis sp. nov., isolated from pigs, and emended description of the genus Jeotgalibaca.</title>
        <authorList>
            <person name="Zamora L."/>
            <person name="Perez-Sancho M."/>
            <person name="Dominguez L."/>
            <person name="Fernandez-Garayzabal J.F."/>
            <person name="Vela A.I."/>
        </authorList>
    </citation>
    <scope>NUCLEOTIDE SEQUENCE [LARGE SCALE GENOMIC DNA]</scope>
    <source>
        <strain evidence="2 3">CCUG 69148</strain>
    </source>
</reference>
<protein>
    <recommendedName>
        <fullName evidence="1">CAP-associated domain-containing protein</fullName>
    </recommendedName>
</protein>
<dbReference type="Gene3D" id="3.40.33.10">
    <property type="entry name" value="CAP"/>
    <property type="match status" value="1"/>
</dbReference>
<gene>
    <name evidence="2" type="ORF">G7058_02330</name>
</gene>
<evidence type="ECO:0000313" key="2">
    <source>
        <dbReference type="EMBL" id="QIK50988.1"/>
    </source>
</evidence>
<name>A0A6G7WFM6_9LACT</name>
<dbReference type="Proteomes" id="UP000501830">
    <property type="component" value="Chromosome"/>
</dbReference>